<evidence type="ECO:0000313" key="1">
    <source>
        <dbReference type="Proteomes" id="UP000095286"/>
    </source>
</evidence>
<dbReference type="Proteomes" id="UP000095286">
    <property type="component" value="Unplaced"/>
</dbReference>
<proteinExistence type="predicted"/>
<accession>A0AC35U3U5</accession>
<organism evidence="1 2">
    <name type="scientific">Rhabditophanes sp. KR3021</name>
    <dbReference type="NCBI Taxonomy" id="114890"/>
    <lineage>
        <taxon>Eukaryota</taxon>
        <taxon>Metazoa</taxon>
        <taxon>Ecdysozoa</taxon>
        <taxon>Nematoda</taxon>
        <taxon>Chromadorea</taxon>
        <taxon>Rhabditida</taxon>
        <taxon>Tylenchina</taxon>
        <taxon>Panagrolaimomorpha</taxon>
        <taxon>Strongyloidoidea</taxon>
        <taxon>Alloionematidae</taxon>
        <taxon>Rhabditophanes</taxon>
    </lineage>
</organism>
<evidence type="ECO:0000313" key="2">
    <source>
        <dbReference type="WBParaSite" id="RSKR_0000723250.1"/>
    </source>
</evidence>
<protein>
    <submittedName>
        <fullName evidence="2">SCP domain-containing protein</fullName>
    </submittedName>
</protein>
<dbReference type="WBParaSite" id="RSKR_0000723250.1">
    <property type="protein sequence ID" value="RSKR_0000723250.1"/>
    <property type="gene ID" value="RSKR_0000723250"/>
</dbReference>
<reference evidence="2" key="1">
    <citation type="submission" date="2016-11" db="UniProtKB">
        <authorList>
            <consortium name="WormBaseParasite"/>
        </authorList>
    </citation>
    <scope>IDENTIFICATION</scope>
    <source>
        <strain evidence="2">KR3021</strain>
    </source>
</reference>
<name>A0AC35U3U5_9BILA</name>
<sequence length="70" mass="7750">MCNNDQSKSQLCALQEWKQLHDRTAVEALTDKGICKNLDGIWSESVKKGGNVVNICGKYRLGQEEGIIAI</sequence>